<proteinExistence type="predicted"/>
<evidence type="ECO:0000313" key="2">
    <source>
        <dbReference type="Proteomes" id="UP000010420"/>
    </source>
</evidence>
<dbReference type="Proteomes" id="UP000010420">
    <property type="component" value="Unassembled WGS sequence"/>
</dbReference>
<dbReference type="EMBL" id="AMEZ01000050">
    <property type="protein sequence ID" value="EKY26871.1"/>
    <property type="molecule type" value="Genomic_DNA"/>
</dbReference>
<gene>
    <name evidence="1" type="ORF">HMPREF0216_01681</name>
</gene>
<sequence>MKRGLFMAVHLITYYLQEQFHEHEGCGCEDHSHDHSCNCDDNHEHSENCGCGDDDCGCGGDDDYDLIGVIESLGRWAQFMPTSFLVESSLTCDEILDKLAPTIGSRDLLFVSKVNSKDMACLTPQVKDWIQKVESQQ</sequence>
<dbReference type="eggNOG" id="ENOG5030GR4">
    <property type="taxonomic scope" value="Bacteria"/>
</dbReference>
<accession>L1QG16</accession>
<dbReference type="PATRIC" id="fig|545697.3.peg.1655"/>
<comment type="caution">
    <text evidence="1">The sequence shown here is derived from an EMBL/GenBank/DDBJ whole genome shotgun (WGS) entry which is preliminary data.</text>
</comment>
<reference evidence="1 2" key="1">
    <citation type="submission" date="2012-05" db="EMBL/GenBank/DDBJ databases">
        <authorList>
            <person name="Weinstock G."/>
            <person name="Sodergren E."/>
            <person name="Lobos E.A."/>
            <person name="Fulton L."/>
            <person name="Fulton R."/>
            <person name="Courtney L."/>
            <person name="Fronick C."/>
            <person name="O'Laughlin M."/>
            <person name="Godfrey J."/>
            <person name="Wilson R.M."/>
            <person name="Miner T."/>
            <person name="Farmer C."/>
            <person name="Delehaunty K."/>
            <person name="Cordes M."/>
            <person name="Minx P."/>
            <person name="Tomlinson C."/>
            <person name="Chen J."/>
            <person name="Wollam A."/>
            <person name="Pepin K.H."/>
            <person name="Bhonagiri V."/>
            <person name="Zhang X."/>
            <person name="Suruliraj S."/>
            <person name="Warren W."/>
            <person name="Mitreva M."/>
            <person name="Mardis E.R."/>
            <person name="Wilson R.K."/>
        </authorList>
    </citation>
    <scope>NUCLEOTIDE SEQUENCE [LARGE SCALE GENOMIC DNA]</scope>
    <source>
        <strain evidence="1 2">DSM 1785</strain>
    </source>
</reference>
<name>L1QG16_9CLOT</name>
<keyword evidence="2" id="KW-1185">Reference proteome</keyword>
<evidence type="ECO:0000313" key="1">
    <source>
        <dbReference type="EMBL" id="EKY26871.1"/>
    </source>
</evidence>
<protein>
    <submittedName>
        <fullName evidence="1">Uncharacterized protein</fullName>
    </submittedName>
</protein>
<dbReference type="AlphaFoldDB" id="L1QG16"/>
<organism evidence="1 2">
    <name type="scientific">Clostridium celatum DSM 1785</name>
    <dbReference type="NCBI Taxonomy" id="545697"/>
    <lineage>
        <taxon>Bacteria</taxon>
        <taxon>Bacillati</taxon>
        <taxon>Bacillota</taxon>
        <taxon>Clostridia</taxon>
        <taxon>Eubacteriales</taxon>
        <taxon>Clostridiaceae</taxon>
        <taxon>Clostridium</taxon>
    </lineage>
</organism>
<dbReference type="HOGENOM" id="CLU_154417_0_0_9"/>
<dbReference type="STRING" id="545697.HMPREF0216_01681"/>